<dbReference type="RefSeq" id="WP_089913374.1">
    <property type="nucleotide sequence ID" value="NZ_FOBB01000003.1"/>
</dbReference>
<name>A0A1H7VZK3_9BACT</name>
<dbReference type="InterPro" id="IPR025359">
    <property type="entry name" value="SduA_C"/>
</dbReference>
<dbReference type="Pfam" id="PF14082">
    <property type="entry name" value="SduA_C"/>
    <property type="match status" value="1"/>
</dbReference>
<evidence type="ECO:0000313" key="3">
    <source>
        <dbReference type="Proteomes" id="UP000198984"/>
    </source>
</evidence>
<dbReference type="EMBL" id="FOBB01000003">
    <property type="protein sequence ID" value="SEM14228.1"/>
    <property type="molecule type" value="Genomic_DNA"/>
</dbReference>
<protein>
    <recommendedName>
        <fullName evidence="1">Shedu protein SduA C-terminal domain-containing protein</fullName>
    </recommendedName>
</protein>
<gene>
    <name evidence="2" type="ORF">SAMN04488505_103493</name>
</gene>
<sequence length="439" mass="50717">MAQEDAIREERIIKKTAIKTTYEFEDSEKGIKILSKEVFHNTDKEIHYPWNFDGSPKYKNIKQFIYEGFDGKLPVGVYKVATFGYGFSNKLQPLGDYLGEVLKIETVKITKTGTARLSKTAKEVVITEKDLRKWFDVFQVKLDQQKQERAILAQQQLKLIYESEIDEVELLYVKNSIAGVISTWGNSLDEFSEKDKNAIKEMFDRLSLTDDFFTPQTLLDTKSKIDKKYIDDVIDEFKVLMRITTDSDATEKKWQEFLGTHSWIFSYIFSFPIILFENEAYVGGKNVSNTNGKVTDFLIKNNLTNNVAFLEIKTHKSELVKKGKAYRGNDVYAMSSDLSGAISQVLNQRDNFQKHYANLKVDSSEDFETFNSKCVVLMGQIKSLESKQLRPFELIRSNSKDVEIVTFDELQNRVENIQKLIEGKYKQVPKKRKAKKVAQ</sequence>
<feature type="domain" description="Shedu protein SduA C-terminal" evidence="1">
    <location>
        <begin position="249"/>
        <end position="410"/>
    </location>
</feature>
<evidence type="ECO:0000259" key="1">
    <source>
        <dbReference type="Pfam" id="PF14082"/>
    </source>
</evidence>
<keyword evidence="3" id="KW-1185">Reference proteome</keyword>
<dbReference type="Proteomes" id="UP000198984">
    <property type="component" value="Unassembled WGS sequence"/>
</dbReference>
<dbReference type="AlphaFoldDB" id="A0A1H7VZK3"/>
<evidence type="ECO:0000313" key="2">
    <source>
        <dbReference type="EMBL" id="SEM14228.1"/>
    </source>
</evidence>
<accession>A0A1H7VZK3</accession>
<reference evidence="2 3" key="1">
    <citation type="submission" date="2016-10" db="EMBL/GenBank/DDBJ databases">
        <authorList>
            <person name="de Groot N.N."/>
        </authorList>
    </citation>
    <scope>NUCLEOTIDE SEQUENCE [LARGE SCALE GENOMIC DNA]</scope>
    <source>
        <strain evidence="2 3">DSM 21039</strain>
    </source>
</reference>
<dbReference type="STRING" id="573321.SAMN04488505_103493"/>
<organism evidence="2 3">
    <name type="scientific">Chitinophaga rupis</name>
    <dbReference type="NCBI Taxonomy" id="573321"/>
    <lineage>
        <taxon>Bacteria</taxon>
        <taxon>Pseudomonadati</taxon>
        <taxon>Bacteroidota</taxon>
        <taxon>Chitinophagia</taxon>
        <taxon>Chitinophagales</taxon>
        <taxon>Chitinophagaceae</taxon>
        <taxon>Chitinophaga</taxon>
    </lineage>
</organism>
<proteinExistence type="predicted"/>
<dbReference type="OrthoDB" id="784881at2"/>